<evidence type="ECO:0000313" key="1">
    <source>
        <dbReference type="EMBL" id="OKY78714.1"/>
    </source>
</evidence>
<sequence>MMDKIEQILDELSETEELGVTVKDVELKVNGKTLKIEGNLDVSVEVEE</sequence>
<gene>
    <name evidence="1" type="ORF">BTN85_1213</name>
</gene>
<name>A0A1Q6DWH0_METT1</name>
<comment type="caution">
    <text evidence="1">The sequence shown here is derived from an EMBL/GenBank/DDBJ whole genome shotgun (WGS) entry which is preliminary data.</text>
</comment>
<protein>
    <submittedName>
        <fullName evidence="1">Uncharacterized protein</fullName>
    </submittedName>
</protein>
<dbReference type="STRING" id="1903181.BTN85_1213"/>
<evidence type="ECO:0000313" key="2">
    <source>
        <dbReference type="Proteomes" id="UP000185744"/>
    </source>
</evidence>
<reference evidence="1" key="1">
    <citation type="submission" date="2016-12" db="EMBL/GenBank/DDBJ databases">
        <title>Discovery of methanogenic haloarchaea.</title>
        <authorList>
            <person name="Sorokin D.Y."/>
            <person name="Makarova K.S."/>
            <person name="Abbas B."/>
            <person name="Ferrer M."/>
            <person name="Golyshin P.N."/>
        </authorList>
    </citation>
    <scope>NUCLEOTIDE SEQUENCE [LARGE SCALE GENOMIC DNA]</scope>
    <source>
        <strain evidence="1">HMET1</strain>
    </source>
</reference>
<dbReference type="AlphaFoldDB" id="A0A1Q6DWH0"/>
<dbReference type="Proteomes" id="UP000185744">
    <property type="component" value="Unassembled WGS sequence"/>
</dbReference>
<dbReference type="InParanoid" id="A0A1Q6DWH0"/>
<proteinExistence type="predicted"/>
<accession>A0A1Q6DWH0</accession>
<keyword evidence="2" id="KW-1185">Reference proteome</keyword>
<organism evidence="1 2">
    <name type="scientific">Methanohalarchaeum thermophilum</name>
    <dbReference type="NCBI Taxonomy" id="1903181"/>
    <lineage>
        <taxon>Archaea</taxon>
        <taxon>Methanobacteriati</taxon>
        <taxon>Methanobacteriota</taxon>
        <taxon>Methanonatronarchaeia</taxon>
        <taxon>Methanonatronarchaeales</taxon>
        <taxon>Methanonatronarchaeaceae</taxon>
        <taxon>Candidatus Methanohalarchaeum</taxon>
    </lineage>
</organism>
<dbReference type="EMBL" id="MSDW01000001">
    <property type="protein sequence ID" value="OKY78714.1"/>
    <property type="molecule type" value="Genomic_DNA"/>
</dbReference>